<dbReference type="AlphaFoldDB" id="A0A2K6SVM9"/>
<reference evidence="4" key="1">
    <citation type="submission" date="2025-08" db="UniProtKB">
        <authorList>
            <consortium name="Ensembl"/>
        </authorList>
    </citation>
    <scope>IDENTIFICATION</scope>
</reference>
<dbReference type="Pfam" id="PF00956">
    <property type="entry name" value="NAP"/>
    <property type="match status" value="1"/>
</dbReference>
<proteinExistence type="inferred from homology"/>
<evidence type="ECO:0000256" key="3">
    <source>
        <dbReference type="SAM" id="MobiDB-lite"/>
    </source>
</evidence>
<evidence type="ECO:0008006" key="6">
    <source>
        <dbReference type="Google" id="ProtNLM"/>
    </source>
</evidence>
<dbReference type="PANTHER" id="PTHR11875">
    <property type="entry name" value="TESTIS-SPECIFIC Y-ENCODED PROTEIN"/>
    <property type="match status" value="1"/>
</dbReference>
<dbReference type="GeneTree" id="ENSGT00940000153362"/>
<name>A0A2K6SVM9_SAIBB</name>
<dbReference type="GO" id="GO:0006334">
    <property type="term" value="P:nucleosome assembly"/>
    <property type="evidence" value="ECO:0007669"/>
    <property type="project" value="InterPro"/>
</dbReference>
<dbReference type="Gene3D" id="3.30.1120.90">
    <property type="entry name" value="Nucleosome assembly protein"/>
    <property type="match status" value="1"/>
</dbReference>
<dbReference type="STRING" id="39432.ENSSBOP00000011437"/>
<keyword evidence="5" id="KW-1185">Reference proteome</keyword>
<reference evidence="4" key="2">
    <citation type="submission" date="2025-09" db="UniProtKB">
        <authorList>
            <consortium name="Ensembl"/>
        </authorList>
    </citation>
    <scope>IDENTIFICATION</scope>
</reference>
<accession>A0A2K6SVM9</accession>
<feature type="region of interest" description="Disordered" evidence="3">
    <location>
        <begin position="1"/>
        <end position="34"/>
    </location>
</feature>
<sequence>MVDNSFSDAVPSDSVEAAKNASNTEKLTDHERLDDVPSSYVESLPKAVKRRINALKQFQVRCALIEAKFYEESPFDKGREFIIRDVEPPDAESEWHSENEEEETLVGDMKDKAVLTEAAAVTAEEPNPKGVLEFWFAVFRNVAMLSELVQEYDELIFKHPQDIQVKFSDPGQPHPGMENHCMKVLDSH</sequence>
<dbReference type="InterPro" id="IPR002164">
    <property type="entry name" value="NAP_family"/>
</dbReference>
<organism evidence="4 5">
    <name type="scientific">Saimiri boliviensis boliviensis</name>
    <name type="common">Bolivian squirrel monkey</name>
    <dbReference type="NCBI Taxonomy" id="39432"/>
    <lineage>
        <taxon>Eukaryota</taxon>
        <taxon>Metazoa</taxon>
        <taxon>Chordata</taxon>
        <taxon>Craniata</taxon>
        <taxon>Vertebrata</taxon>
        <taxon>Euteleostomi</taxon>
        <taxon>Mammalia</taxon>
        <taxon>Eutheria</taxon>
        <taxon>Euarchontoglires</taxon>
        <taxon>Primates</taxon>
        <taxon>Haplorrhini</taxon>
        <taxon>Platyrrhini</taxon>
        <taxon>Cebidae</taxon>
        <taxon>Saimiriinae</taxon>
        <taxon>Saimiri</taxon>
    </lineage>
</organism>
<dbReference type="Proteomes" id="UP000233220">
    <property type="component" value="Unplaced"/>
</dbReference>
<evidence type="ECO:0000313" key="5">
    <source>
        <dbReference type="Proteomes" id="UP000233220"/>
    </source>
</evidence>
<comment type="similarity">
    <text evidence="1 2">Belongs to the nucleosome assembly protein (NAP) family.</text>
</comment>
<protein>
    <recommendedName>
        <fullName evidence="6">Nucleosome assembly protein 1 like 4</fullName>
    </recommendedName>
</protein>
<dbReference type="GO" id="GO:0005634">
    <property type="term" value="C:nucleus"/>
    <property type="evidence" value="ECO:0007669"/>
    <property type="project" value="InterPro"/>
</dbReference>
<dbReference type="Ensembl" id="ENSSBOT00000028220.1">
    <property type="protein sequence ID" value="ENSSBOP00000011437.1"/>
    <property type="gene ID" value="ENSSBOG00000022544.1"/>
</dbReference>
<dbReference type="SUPFAM" id="SSF143113">
    <property type="entry name" value="NAP-like"/>
    <property type="match status" value="1"/>
</dbReference>
<dbReference type="InterPro" id="IPR037231">
    <property type="entry name" value="NAP-like_sf"/>
</dbReference>
<dbReference type="Gene3D" id="1.20.5.1500">
    <property type="match status" value="1"/>
</dbReference>
<evidence type="ECO:0000256" key="1">
    <source>
        <dbReference type="ARBA" id="ARBA00009947"/>
    </source>
</evidence>
<evidence type="ECO:0000313" key="4">
    <source>
        <dbReference type="Ensembl" id="ENSSBOP00000011437.1"/>
    </source>
</evidence>
<evidence type="ECO:0000256" key="2">
    <source>
        <dbReference type="RuleBase" id="RU003876"/>
    </source>
</evidence>